<accession>A0A1E3PPM2</accession>
<keyword evidence="2" id="KW-0507">mRNA processing</keyword>
<dbReference type="InterPro" id="IPR050358">
    <property type="entry name" value="RSE1/DDB1/CFT1"/>
</dbReference>
<evidence type="ECO:0000259" key="5">
    <source>
        <dbReference type="Pfam" id="PF03178"/>
    </source>
</evidence>
<dbReference type="GO" id="GO:0005634">
    <property type="term" value="C:nucleus"/>
    <property type="evidence" value="ECO:0007669"/>
    <property type="project" value="UniProtKB-SubCell"/>
</dbReference>
<keyword evidence="8" id="KW-1185">Reference proteome</keyword>
<feature type="domain" description="RSE1/DDB1/CPSF1 first beta-propeller" evidence="6">
    <location>
        <begin position="15"/>
        <end position="310"/>
    </location>
</feature>
<dbReference type="STRING" id="857566.A0A1E3PPM2"/>
<dbReference type="InterPro" id="IPR018846">
    <property type="entry name" value="Beta-prop_RSE1/DDB1/CPSF1_1st"/>
</dbReference>
<organism evidence="7 8">
    <name type="scientific">Nadsonia fulvescens var. elongata DSM 6958</name>
    <dbReference type="NCBI Taxonomy" id="857566"/>
    <lineage>
        <taxon>Eukaryota</taxon>
        <taxon>Fungi</taxon>
        <taxon>Dikarya</taxon>
        <taxon>Ascomycota</taxon>
        <taxon>Saccharomycotina</taxon>
        <taxon>Dipodascomycetes</taxon>
        <taxon>Dipodascales</taxon>
        <taxon>Dipodascales incertae sedis</taxon>
        <taxon>Nadsonia</taxon>
    </lineage>
</organism>
<name>A0A1E3PPM2_9ASCO</name>
<protein>
    <recommendedName>
        <fullName evidence="9">DNA damage-binding protein 1</fullName>
    </recommendedName>
</protein>
<evidence type="ECO:0000259" key="6">
    <source>
        <dbReference type="Pfam" id="PF10433"/>
    </source>
</evidence>
<dbReference type="Gene3D" id="2.130.10.10">
    <property type="entry name" value="YVTN repeat-like/Quinoprotein amine dehydrogenase"/>
    <property type="match status" value="3"/>
</dbReference>
<feature type="domain" description="RSE1/DDB1/CPSF1 first beta-propeller" evidence="6">
    <location>
        <begin position="364"/>
        <end position="458"/>
    </location>
</feature>
<dbReference type="GO" id="GO:0003676">
    <property type="term" value="F:nucleic acid binding"/>
    <property type="evidence" value="ECO:0007669"/>
    <property type="project" value="InterPro"/>
</dbReference>
<dbReference type="Pfam" id="PF10433">
    <property type="entry name" value="Beta-prop_RSE1_1st"/>
    <property type="match status" value="2"/>
</dbReference>
<dbReference type="Proteomes" id="UP000095009">
    <property type="component" value="Unassembled WGS sequence"/>
</dbReference>
<proteinExistence type="predicted"/>
<feature type="domain" description="RSE1/DDB1/CPSF1 C-terminal" evidence="5">
    <location>
        <begin position="888"/>
        <end position="1130"/>
    </location>
</feature>
<dbReference type="GO" id="GO:0006397">
    <property type="term" value="P:mRNA processing"/>
    <property type="evidence" value="ECO:0007669"/>
    <property type="project" value="UniProtKB-KW"/>
</dbReference>
<feature type="region of interest" description="Disordered" evidence="4">
    <location>
        <begin position="301"/>
        <end position="354"/>
    </location>
</feature>
<reference evidence="7 8" key="1">
    <citation type="journal article" date="2016" name="Proc. Natl. Acad. Sci. U.S.A.">
        <title>Comparative genomics of biotechnologically important yeasts.</title>
        <authorList>
            <person name="Riley R."/>
            <person name="Haridas S."/>
            <person name="Wolfe K.H."/>
            <person name="Lopes M.R."/>
            <person name="Hittinger C.T."/>
            <person name="Goeker M."/>
            <person name="Salamov A.A."/>
            <person name="Wisecaver J.H."/>
            <person name="Long T.M."/>
            <person name="Calvey C.H."/>
            <person name="Aerts A.L."/>
            <person name="Barry K.W."/>
            <person name="Choi C."/>
            <person name="Clum A."/>
            <person name="Coughlan A.Y."/>
            <person name="Deshpande S."/>
            <person name="Douglass A.P."/>
            <person name="Hanson S.J."/>
            <person name="Klenk H.-P."/>
            <person name="LaButti K.M."/>
            <person name="Lapidus A."/>
            <person name="Lindquist E.A."/>
            <person name="Lipzen A.M."/>
            <person name="Meier-Kolthoff J.P."/>
            <person name="Ohm R.A."/>
            <person name="Otillar R.P."/>
            <person name="Pangilinan J.L."/>
            <person name="Peng Y."/>
            <person name="Rokas A."/>
            <person name="Rosa C.A."/>
            <person name="Scheuner C."/>
            <person name="Sibirny A.A."/>
            <person name="Slot J.C."/>
            <person name="Stielow J.B."/>
            <person name="Sun H."/>
            <person name="Kurtzman C.P."/>
            <person name="Blackwell M."/>
            <person name="Grigoriev I.V."/>
            <person name="Jeffries T.W."/>
        </authorList>
    </citation>
    <scope>NUCLEOTIDE SEQUENCE [LARGE SCALE GENOMIC DNA]</scope>
    <source>
        <strain evidence="7 8">DSM 6958</strain>
    </source>
</reference>
<dbReference type="EMBL" id="KV454407">
    <property type="protein sequence ID" value="ODQ67383.1"/>
    <property type="molecule type" value="Genomic_DNA"/>
</dbReference>
<dbReference type="InterPro" id="IPR004871">
    <property type="entry name" value="RSE1/DDB1/CPSF1_C"/>
</dbReference>
<evidence type="ECO:0000256" key="2">
    <source>
        <dbReference type="ARBA" id="ARBA00022664"/>
    </source>
</evidence>
<dbReference type="InterPro" id="IPR015943">
    <property type="entry name" value="WD40/YVTN_repeat-like_dom_sf"/>
</dbReference>
<evidence type="ECO:0000313" key="8">
    <source>
        <dbReference type="Proteomes" id="UP000095009"/>
    </source>
</evidence>
<comment type="subcellular location">
    <subcellularLocation>
        <location evidence="1">Nucleus</location>
    </subcellularLocation>
</comment>
<evidence type="ECO:0000256" key="4">
    <source>
        <dbReference type="SAM" id="MobiDB-lite"/>
    </source>
</evidence>
<evidence type="ECO:0000256" key="1">
    <source>
        <dbReference type="ARBA" id="ARBA00004123"/>
    </source>
</evidence>
<dbReference type="OrthoDB" id="433457at2759"/>
<evidence type="ECO:0000313" key="7">
    <source>
        <dbReference type="EMBL" id="ODQ67383.1"/>
    </source>
</evidence>
<dbReference type="PANTHER" id="PTHR10644">
    <property type="entry name" value="DNA REPAIR/RNA PROCESSING CPSF FAMILY"/>
    <property type="match status" value="1"/>
</dbReference>
<evidence type="ECO:0008006" key="9">
    <source>
        <dbReference type="Google" id="ProtNLM"/>
    </source>
</evidence>
<keyword evidence="3" id="KW-0539">Nucleus</keyword>
<sequence length="1352" mass="149904">MTVIVPIHKPSSTLSAVYAYILSPHEKHLVLAKTDHIEIYEVTESGLSLVETAPLYGHITALYAFRPPNCTTDILALTTEERTVIVLNFDQGARCFNCIASIRISPYDARIDAVDTTPMMVFDEPSFTLLVHAYHGKISLVKFAPEVFTLLNNANGNGEGGANSLGSTRISHEAIRGKIDITNEMFTFANIDSICIIPQNVTVPNVKGTHRPSSSTYSKSPSVLPAPAPALAILFRDNMFNKHVGISIAGTPHHDVYLRPTLRNVDPGAEHILTIPEPIGGFLILGETKLEYVKVKNVSKVRDATTSTESRRKRNLSQNTGERGGRRKLTEDNHLGASSRNTQNAEENDSSDEFQVTTQEFPLVDPTIFACFTIIDARRILLSSESGQLSLVMIIPIQSDNTRISLTHQILGSIPAPTSLVHIAHNVFFATSHYASSVLFTLGDGSIDSSIEIIQEFPNLAPLSDFEILPYDNNGIGNCWSTPSIVACTGGYNSGAVRKVEFGTNFDILAQLDDLLDVDNIWTLQHGRGVVVLTQVNKLGSRVFEYTPEGSLAELNTYMTLDLSEKSQFVGYLSNGTLVQVTSSFVQSSDGTRWDAFQKTINAVSVDGNYICLTYDANNIAVFRDTLAEPLHSKTHQDLLKGVVNFEICDVAISYDVAQNRGLGAFVTWKENQVHFFGTSFSRDELLRRKEEPCTMSYFPDLVIQLKETPRSIQIIPHKNTYQIIIGYLNGSISYCTLTLECHGGYELSQLLGPFKLGIEPVTFSQVNSKVYAISDNLHELSLMDGRADQANAEAPIRDVFPSLLNLKDVSCLAELSLDPNEAPLGLAGNALGLILFKSNSEDSSFHTMDLQVEERVRRITRLPALDLLALITVEKRLSVDGLETLHSFVKIVNQHTFEILDSYALAENEIGESLLNLSFKEFETVQRMRKFYKESAAIGQGIGLQVKESQQIKDSAINDRDILNDILLVGTGVDKGTDDVTMGNLKVLQISDLGKIKELSNMTVQGAVYAIKQIGGDSFAFSVNSLVQTAEIPDDTTYQINLTTNKKDAFVSPTVALSLDATETLLLVGDMMQGTRYLTRNTSSDNFKPLQSFASGRNNSTWVTAVAIFDDTEYYVGDADGNFYISAPDRTQTRSIMLSGMVNRIRTLYGQWQPPVHPVFPLGYDWRSDQRSGLFDRLATSIEPRAILSTTAGGLYLTLHLFDAAFNWVLFRLQLAVIKNTWALNTLGLPAESQLMIYREFCNESANTGDNEDQSRDSGVTEDNREFRRGTALDDDVLIDGAIVMRFLKLDGQAQRNIVEEVLIEIELHRSQTNIRLANHCWQSFYENVDNGRWNTESVTEMLTVLQKFWN</sequence>
<feature type="compositionally biased region" description="Polar residues" evidence="4">
    <location>
        <begin position="336"/>
        <end position="345"/>
    </location>
</feature>
<evidence type="ECO:0000256" key="3">
    <source>
        <dbReference type="ARBA" id="ARBA00023242"/>
    </source>
</evidence>
<gene>
    <name evidence="7" type="ORF">NADFUDRAFT_49816</name>
</gene>
<dbReference type="Pfam" id="PF03178">
    <property type="entry name" value="CPSF_A"/>
    <property type="match status" value="1"/>
</dbReference>